<protein>
    <submittedName>
        <fullName evidence="2">Uncharacterized protein</fullName>
    </submittedName>
</protein>
<proteinExistence type="predicted"/>
<evidence type="ECO:0000256" key="1">
    <source>
        <dbReference type="SAM" id="MobiDB-lite"/>
    </source>
</evidence>
<dbReference type="EMBL" id="CP064948">
    <property type="protein sequence ID" value="QPH51912.1"/>
    <property type="molecule type" value="Genomic_DNA"/>
</dbReference>
<sequence length="154" mass="17873">MTREVRKVPANWQHPSDGNFPDGKPRFDPLFSANRFISRAAQWDEDATKWELGEFPEEADDNDRALSFEEWDGPRPNPDDYMPLWPESECTHFMMYELSTEGTPISPAFETLEELATWLADNQVCLYANEPTNYEQWLKVCNGEPVELALTPQR</sequence>
<dbReference type="RefSeq" id="WP_139813979.1">
    <property type="nucleotide sequence ID" value="NZ_CP064945.1"/>
</dbReference>
<evidence type="ECO:0000313" key="2">
    <source>
        <dbReference type="EMBL" id="QPH51912.1"/>
    </source>
</evidence>
<geneLocation type="plasmid" evidence="2 3">
    <name>pVIM-24-ZDHY414</name>
</geneLocation>
<keyword evidence="2" id="KW-0614">Plasmid</keyword>
<feature type="region of interest" description="Disordered" evidence="1">
    <location>
        <begin position="1"/>
        <end position="24"/>
    </location>
</feature>
<evidence type="ECO:0000313" key="3">
    <source>
        <dbReference type="Proteomes" id="UP000594430"/>
    </source>
</evidence>
<accession>A0A7S9LMT6</accession>
<reference evidence="2 3" key="1">
    <citation type="submission" date="2020-11" db="EMBL/GenBank/DDBJ databases">
        <title>Pseudomonas fulva producing VIM-24.</title>
        <authorList>
            <person name="Liu S."/>
        </authorList>
    </citation>
    <scope>NUCLEOTIDE SEQUENCE [LARGE SCALE GENOMIC DNA]</scope>
    <source>
        <strain evidence="2 3">ZDHY414</strain>
        <plasmid evidence="2 3">pVIM-24-ZDHY414</plasmid>
    </source>
</reference>
<dbReference type="AlphaFoldDB" id="A0A7S9LMT6"/>
<dbReference type="Proteomes" id="UP000594430">
    <property type="component" value="Plasmid pVIM-24-ZDHY414"/>
</dbReference>
<organism evidence="2 3">
    <name type="scientific">Pseudomonas fulva</name>
    <dbReference type="NCBI Taxonomy" id="47880"/>
    <lineage>
        <taxon>Bacteria</taxon>
        <taxon>Pseudomonadati</taxon>
        <taxon>Pseudomonadota</taxon>
        <taxon>Gammaproteobacteria</taxon>
        <taxon>Pseudomonadales</taxon>
        <taxon>Pseudomonadaceae</taxon>
        <taxon>Pseudomonas</taxon>
    </lineage>
</organism>
<gene>
    <name evidence="2" type="ORF">IZU98_23810</name>
</gene>
<name>A0A7S9LMT6_9PSED</name>